<dbReference type="InterPro" id="IPR047641">
    <property type="entry name" value="ABC_transpr_MalK/UgpC-like"/>
</dbReference>
<organism evidence="8 9">
    <name type="scientific">Youxingia wuxianensis</name>
    <dbReference type="NCBI Taxonomy" id="2763678"/>
    <lineage>
        <taxon>Bacteria</taxon>
        <taxon>Bacillati</taxon>
        <taxon>Bacillota</taxon>
        <taxon>Clostridia</taxon>
        <taxon>Eubacteriales</taxon>
        <taxon>Oscillospiraceae</taxon>
        <taxon>Youxingia</taxon>
    </lineage>
</organism>
<keyword evidence="9" id="KW-1185">Reference proteome</keyword>
<evidence type="ECO:0000259" key="7">
    <source>
        <dbReference type="PROSITE" id="PS50893"/>
    </source>
</evidence>
<dbReference type="Proteomes" id="UP000623678">
    <property type="component" value="Unassembled WGS sequence"/>
</dbReference>
<dbReference type="FunFam" id="3.40.50.300:FF:000042">
    <property type="entry name" value="Maltose/maltodextrin ABC transporter, ATP-binding protein"/>
    <property type="match status" value="1"/>
</dbReference>
<dbReference type="EMBL" id="JACRTD010000004">
    <property type="protein sequence ID" value="MBC8585303.1"/>
    <property type="molecule type" value="Genomic_DNA"/>
</dbReference>
<accession>A0A926EKZ1</accession>
<dbReference type="PROSITE" id="PS00211">
    <property type="entry name" value="ABC_TRANSPORTER_1"/>
    <property type="match status" value="1"/>
</dbReference>
<dbReference type="InterPro" id="IPR003439">
    <property type="entry name" value="ABC_transporter-like_ATP-bd"/>
</dbReference>
<evidence type="ECO:0000256" key="2">
    <source>
        <dbReference type="ARBA" id="ARBA00022475"/>
    </source>
</evidence>
<dbReference type="PANTHER" id="PTHR43875">
    <property type="entry name" value="MALTODEXTRIN IMPORT ATP-BINDING PROTEIN MSMX"/>
    <property type="match status" value="1"/>
</dbReference>
<reference evidence="8" key="1">
    <citation type="submission" date="2020-08" db="EMBL/GenBank/DDBJ databases">
        <title>Genome public.</title>
        <authorList>
            <person name="Liu C."/>
            <person name="Sun Q."/>
        </authorList>
    </citation>
    <scope>NUCLEOTIDE SEQUENCE</scope>
    <source>
        <strain evidence="8">NSJ-64</strain>
    </source>
</reference>
<dbReference type="Pfam" id="PF17912">
    <property type="entry name" value="OB_MalK"/>
    <property type="match status" value="1"/>
</dbReference>
<dbReference type="InterPro" id="IPR027417">
    <property type="entry name" value="P-loop_NTPase"/>
</dbReference>
<keyword evidence="2" id="KW-1003">Cell membrane</keyword>
<dbReference type="SMART" id="SM00382">
    <property type="entry name" value="AAA"/>
    <property type="match status" value="1"/>
</dbReference>
<dbReference type="GO" id="GO:0005524">
    <property type="term" value="F:ATP binding"/>
    <property type="evidence" value="ECO:0007669"/>
    <property type="project" value="UniProtKB-KW"/>
</dbReference>
<protein>
    <submittedName>
        <fullName evidence="8">ABC transporter ATP-binding protein</fullName>
    </submittedName>
</protein>
<sequence>MASVTMENVNKYYYSSARLNHAVINLNMEIQDGELVSIVGPSGCGKTSTMRMIAGLEGVTQGKIFFDGNPINHLSPAQRNVALSFESYALYQHMTVKENIQFCLKVKNLSPQEMEKQCNWIVGLLGIHNILDQKPANLSGGQQQLVSLARALSRTPSVTLLDEPISHLDGRARQDVSIKIREIHNQLGLTMIYVTHNQEEAFALADRVAVMNFGELQQIGTRQEIIENPVNMFVAEFIGEPSMNFIPCQVSRQGETLELICHKDPAFHLPAARKYLPALHKGQYQRIIIGIRPIACRLEEFRRPDDCKLTGQVLSYEHLGEKSFVKIHALEQKISADISSHYFYSTGDTLSLYVNPQEAIYFDEETGNALPW</sequence>
<dbReference type="InterPro" id="IPR040582">
    <property type="entry name" value="OB_MalK-like"/>
</dbReference>
<dbReference type="Gene3D" id="3.40.50.300">
    <property type="entry name" value="P-loop containing nucleotide triphosphate hydrolases"/>
    <property type="match status" value="1"/>
</dbReference>
<dbReference type="AlphaFoldDB" id="A0A926EKZ1"/>
<dbReference type="SUPFAM" id="SSF50331">
    <property type="entry name" value="MOP-like"/>
    <property type="match status" value="1"/>
</dbReference>
<keyword evidence="5" id="KW-1278">Translocase</keyword>
<dbReference type="GO" id="GO:0140359">
    <property type="term" value="F:ABC-type transporter activity"/>
    <property type="evidence" value="ECO:0007669"/>
    <property type="project" value="UniProtKB-ARBA"/>
</dbReference>
<dbReference type="InterPro" id="IPR008995">
    <property type="entry name" value="Mo/tungstate-bd_C_term_dom"/>
</dbReference>
<evidence type="ECO:0000313" key="9">
    <source>
        <dbReference type="Proteomes" id="UP000623678"/>
    </source>
</evidence>
<gene>
    <name evidence="8" type="ORF">H8705_06870</name>
</gene>
<evidence type="ECO:0000256" key="5">
    <source>
        <dbReference type="ARBA" id="ARBA00022967"/>
    </source>
</evidence>
<keyword evidence="4 8" id="KW-0067">ATP-binding</keyword>
<evidence type="ECO:0000256" key="6">
    <source>
        <dbReference type="ARBA" id="ARBA00023136"/>
    </source>
</evidence>
<evidence type="ECO:0000256" key="3">
    <source>
        <dbReference type="ARBA" id="ARBA00022741"/>
    </source>
</evidence>
<proteinExistence type="predicted"/>
<dbReference type="Gene3D" id="2.40.50.140">
    <property type="entry name" value="Nucleic acid-binding proteins"/>
    <property type="match status" value="1"/>
</dbReference>
<dbReference type="SUPFAM" id="SSF52540">
    <property type="entry name" value="P-loop containing nucleoside triphosphate hydrolases"/>
    <property type="match status" value="1"/>
</dbReference>
<dbReference type="GO" id="GO:0016887">
    <property type="term" value="F:ATP hydrolysis activity"/>
    <property type="evidence" value="ECO:0007669"/>
    <property type="project" value="InterPro"/>
</dbReference>
<keyword evidence="6" id="KW-0472">Membrane</keyword>
<dbReference type="Gene3D" id="2.40.50.100">
    <property type="match status" value="1"/>
</dbReference>
<evidence type="ECO:0000256" key="4">
    <source>
        <dbReference type="ARBA" id="ARBA00022840"/>
    </source>
</evidence>
<dbReference type="GO" id="GO:0055052">
    <property type="term" value="C:ATP-binding cassette (ABC) transporter complex, substrate-binding subunit-containing"/>
    <property type="evidence" value="ECO:0007669"/>
    <property type="project" value="TreeGrafter"/>
</dbReference>
<dbReference type="RefSeq" id="WP_262395087.1">
    <property type="nucleotide sequence ID" value="NZ_JACRTD010000004.1"/>
</dbReference>
<evidence type="ECO:0000256" key="1">
    <source>
        <dbReference type="ARBA" id="ARBA00022448"/>
    </source>
</evidence>
<comment type="caution">
    <text evidence="8">The sequence shown here is derived from an EMBL/GenBank/DDBJ whole genome shotgun (WGS) entry which is preliminary data.</text>
</comment>
<evidence type="ECO:0000313" key="8">
    <source>
        <dbReference type="EMBL" id="MBC8585303.1"/>
    </source>
</evidence>
<dbReference type="InterPro" id="IPR003593">
    <property type="entry name" value="AAA+_ATPase"/>
</dbReference>
<name>A0A926EKZ1_9FIRM</name>
<keyword evidence="1" id="KW-0813">Transport</keyword>
<dbReference type="PROSITE" id="PS50893">
    <property type="entry name" value="ABC_TRANSPORTER_2"/>
    <property type="match status" value="1"/>
</dbReference>
<dbReference type="Pfam" id="PF00005">
    <property type="entry name" value="ABC_tran"/>
    <property type="match status" value="1"/>
</dbReference>
<dbReference type="PANTHER" id="PTHR43875:SF15">
    <property type="entry name" value="TREHALOSE IMPORT ATP-BINDING PROTEIN SUGC"/>
    <property type="match status" value="1"/>
</dbReference>
<feature type="domain" description="ABC transporter" evidence="7">
    <location>
        <begin position="4"/>
        <end position="238"/>
    </location>
</feature>
<dbReference type="InterPro" id="IPR012340">
    <property type="entry name" value="NA-bd_OB-fold"/>
</dbReference>
<keyword evidence="3" id="KW-0547">Nucleotide-binding</keyword>
<dbReference type="InterPro" id="IPR017871">
    <property type="entry name" value="ABC_transporter-like_CS"/>
</dbReference>